<feature type="compositionally biased region" description="Polar residues" evidence="1">
    <location>
        <begin position="64"/>
        <end position="88"/>
    </location>
</feature>
<evidence type="ECO:0000313" key="3">
    <source>
        <dbReference type="Proteomes" id="UP000236286"/>
    </source>
</evidence>
<evidence type="ECO:0000313" key="2">
    <source>
        <dbReference type="EMBL" id="PNG27777.1"/>
    </source>
</evidence>
<organism evidence="2 3">
    <name type="scientific">Methylocella silvestris</name>
    <dbReference type="NCBI Taxonomy" id="199596"/>
    <lineage>
        <taxon>Bacteria</taxon>
        <taxon>Pseudomonadati</taxon>
        <taxon>Pseudomonadota</taxon>
        <taxon>Alphaproteobacteria</taxon>
        <taxon>Hyphomicrobiales</taxon>
        <taxon>Beijerinckiaceae</taxon>
        <taxon>Methylocella</taxon>
    </lineage>
</organism>
<dbReference type="EMBL" id="PDZR01000001">
    <property type="protein sequence ID" value="PNG27777.1"/>
    <property type="molecule type" value="Genomic_DNA"/>
</dbReference>
<accession>A0A2J7TM34</accession>
<dbReference type="AlphaFoldDB" id="A0A2J7TM34"/>
<dbReference type="Proteomes" id="UP000236286">
    <property type="component" value="Unassembled WGS sequence"/>
</dbReference>
<sequence length="88" mass="10033">MIDKKSLHINKLEHVLIVWMFPSERDMLAPPNRPSTISPAVYSRRFRFPREVARGAPWRAEAMNSLSGARSSPRSTPDNSSLMHFSPL</sequence>
<feature type="region of interest" description="Disordered" evidence="1">
    <location>
        <begin position="63"/>
        <end position="88"/>
    </location>
</feature>
<gene>
    <name evidence="2" type="ORF">CR492_02420</name>
</gene>
<comment type="caution">
    <text evidence="2">The sequence shown here is derived from an EMBL/GenBank/DDBJ whole genome shotgun (WGS) entry which is preliminary data.</text>
</comment>
<reference evidence="2 3" key="1">
    <citation type="submission" date="2017-10" db="EMBL/GenBank/DDBJ databases">
        <title>Genome announcement of Methylocella silvestris TVC from permafrost.</title>
        <authorList>
            <person name="Wang J."/>
            <person name="Geng K."/>
            <person name="Ul-Haque F."/>
            <person name="Crombie A.T."/>
            <person name="Street L.E."/>
            <person name="Wookey P.A."/>
            <person name="Murrell J.C."/>
            <person name="Pratscher J."/>
        </authorList>
    </citation>
    <scope>NUCLEOTIDE SEQUENCE [LARGE SCALE GENOMIC DNA]</scope>
    <source>
        <strain evidence="2 3">TVC</strain>
    </source>
</reference>
<name>A0A2J7TM34_METSI</name>
<protein>
    <submittedName>
        <fullName evidence="2">Uncharacterized protein</fullName>
    </submittedName>
</protein>
<proteinExistence type="predicted"/>
<evidence type="ECO:0000256" key="1">
    <source>
        <dbReference type="SAM" id="MobiDB-lite"/>
    </source>
</evidence>